<organism evidence="7 8">
    <name type="scientific">Puccinia sorghi</name>
    <dbReference type="NCBI Taxonomy" id="27349"/>
    <lineage>
        <taxon>Eukaryota</taxon>
        <taxon>Fungi</taxon>
        <taxon>Dikarya</taxon>
        <taxon>Basidiomycota</taxon>
        <taxon>Pucciniomycotina</taxon>
        <taxon>Pucciniomycetes</taxon>
        <taxon>Pucciniales</taxon>
        <taxon>Pucciniaceae</taxon>
        <taxon>Puccinia</taxon>
    </lineage>
</organism>
<keyword evidence="2 6" id="KW-0812">Transmembrane</keyword>
<evidence type="ECO:0000256" key="5">
    <source>
        <dbReference type="SAM" id="MobiDB-lite"/>
    </source>
</evidence>
<feature type="region of interest" description="Disordered" evidence="5">
    <location>
        <begin position="382"/>
        <end position="407"/>
    </location>
</feature>
<dbReference type="AlphaFoldDB" id="A0A0L6VCK8"/>
<evidence type="ECO:0000256" key="4">
    <source>
        <dbReference type="ARBA" id="ARBA00023136"/>
    </source>
</evidence>
<dbReference type="GO" id="GO:0005783">
    <property type="term" value="C:endoplasmic reticulum"/>
    <property type="evidence" value="ECO:0007669"/>
    <property type="project" value="TreeGrafter"/>
</dbReference>
<dbReference type="Pfam" id="PF03547">
    <property type="entry name" value="Mem_trans"/>
    <property type="match status" value="1"/>
</dbReference>
<evidence type="ECO:0000256" key="1">
    <source>
        <dbReference type="ARBA" id="ARBA00004141"/>
    </source>
</evidence>
<dbReference type="OrthoDB" id="2499604at2759"/>
<accession>A0A0L6VCK8</accession>
<feature type="transmembrane region" description="Helical" evidence="6">
    <location>
        <begin position="572"/>
        <end position="597"/>
    </location>
</feature>
<protein>
    <recommendedName>
        <fullName evidence="9">Endoplasmic reticulum protein</fullName>
    </recommendedName>
</protein>
<evidence type="ECO:0000256" key="3">
    <source>
        <dbReference type="ARBA" id="ARBA00022989"/>
    </source>
</evidence>
<dbReference type="EMBL" id="LAVV01006744">
    <property type="protein sequence ID" value="KNZ58516.1"/>
    <property type="molecule type" value="Genomic_DNA"/>
</dbReference>
<proteinExistence type="predicted"/>
<sequence>MNHEPSFRLTGTPVDPLGIIQSVTSRLSINYILSTPGISPPSTSYPFRVVTASILESLLQASEINMIVLTFLSITPSACWLYKCVSNQINVYRLPIQQSLLTSFFTPALMFSKVAFSLTSEKLADLYVVPLSFLIITLTSCSVAWLLSKLFRLQRAERNFCLSFAMFMNSNSLPIALMTSLITTIHGQDGLKWGADDSKDKVQLGRSLTYLVVFSTMGLIFRWSYGVKLLSASVAVEKDHDSVPSPQLEHARTSQEESVPFLSSIDEATPESSLDTAQPSPQNSHTNQPLVSPTDIVISISPTKPSKMSSRLSCDSTHSISSEAQLSPIISHSDGHLQPNLQRPIFHSFPNVREYWMQSNSSQRNSIATSYTSLNGSVVSFAEPDIPREQSRPRRTSNSRNRSSSRWMRKTKKLFRWLVVRPALRINQFMTPPLSRVGFLLKLTIQHMTIYPPPRYAAFLSLIVVSLPSLQQYLEDIRPLRRSVYCEQVSQVTLEYLAERVLSFLISSSALKSAGNVSVPLTLVVLGAYFNTKETKKNKVDNPGSDIASQSQTPAERKIQVRLRKTKRLEMLTILGSILARMIITPLILLPLLFIMLRYFHKSRNTLDEGDPTESGRFHEDPCFILVTVLLIGAPPAITLAQMTNANPYPAGTKAFKIQALQNTKFEKLVSKTLFISYALITPPTTIALVVLGLLIEANL</sequence>
<keyword evidence="3 6" id="KW-1133">Transmembrane helix</keyword>
<feature type="compositionally biased region" description="Low complexity" evidence="5">
    <location>
        <begin position="396"/>
        <end position="406"/>
    </location>
</feature>
<evidence type="ECO:0008006" key="9">
    <source>
        <dbReference type="Google" id="ProtNLM"/>
    </source>
</evidence>
<evidence type="ECO:0000313" key="8">
    <source>
        <dbReference type="Proteomes" id="UP000037035"/>
    </source>
</evidence>
<feature type="transmembrane region" description="Helical" evidence="6">
    <location>
        <begin position="207"/>
        <end position="225"/>
    </location>
</feature>
<dbReference type="VEuPathDB" id="FungiDB:VP01_1916g3"/>
<evidence type="ECO:0000256" key="2">
    <source>
        <dbReference type="ARBA" id="ARBA00022692"/>
    </source>
</evidence>
<reference evidence="7 8" key="1">
    <citation type="submission" date="2015-08" db="EMBL/GenBank/DDBJ databases">
        <title>Next Generation Sequencing and Analysis of the Genome of Puccinia sorghi L Schw, the Causal Agent of Maize Common Rust.</title>
        <authorList>
            <person name="Rochi L."/>
            <person name="Burguener G."/>
            <person name="Darino M."/>
            <person name="Turjanski A."/>
            <person name="Kreff E."/>
            <person name="Dieguez M.J."/>
            <person name="Sacco F."/>
        </authorList>
    </citation>
    <scope>NUCLEOTIDE SEQUENCE [LARGE SCALE GENOMIC DNA]</scope>
    <source>
        <strain evidence="7 8">RO10H11247</strain>
    </source>
</reference>
<feature type="transmembrane region" description="Helical" evidence="6">
    <location>
        <begin position="160"/>
        <end position="187"/>
    </location>
</feature>
<comment type="caution">
    <text evidence="7">The sequence shown here is derived from an EMBL/GenBank/DDBJ whole genome shotgun (WGS) entry which is preliminary data.</text>
</comment>
<dbReference type="InterPro" id="IPR004776">
    <property type="entry name" value="Mem_transp_PIN-like"/>
</dbReference>
<feature type="transmembrane region" description="Helical" evidence="6">
    <location>
        <begin position="94"/>
        <end position="115"/>
    </location>
</feature>
<comment type="subcellular location">
    <subcellularLocation>
        <location evidence="1">Membrane</location>
        <topology evidence="1">Multi-pass membrane protein</topology>
    </subcellularLocation>
</comment>
<dbReference type="STRING" id="27349.A0A0L6VCK8"/>
<feature type="compositionally biased region" description="Polar residues" evidence="5">
    <location>
        <begin position="270"/>
        <end position="291"/>
    </location>
</feature>
<feature type="transmembrane region" description="Helical" evidence="6">
    <location>
        <begin position="675"/>
        <end position="696"/>
    </location>
</feature>
<dbReference type="PANTHER" id="PTHR31794">
    <property type="entry name" value="AUXIN EFFLUX TRANSPORTER FAMILY PROTEIN (EUROFUNG)"/>
    <property type="match status" value="1"/>
</dbReference>
<dbReference type="PANTHER" id="PTHR31794:SF2">
    <property type="entry name" value="AUXIN EFFLUX TRANSPORTER FAMILY PROTEIN (EUROFUNG)"/>
    <property type="match status" value="1"/>
</dbReference>
<gene>
    <name evidence="7" type="ORF">VP01_1916g3</name>
</gene>
<evidence type="ECO:0000313" key="7">
    <source>
        <dbReference type="EMBL" id="KNZ58516.1"/>
    </source>
</evidence>
<evidence type="ECO:0000256" key="6">
    <source>
        <dbReference type="SAM" id="Phobius"/>
    </source>
</evidence>
<dbReference type="GO" id="GO:0016020">
    <property type="term" value="C:membrane"/>
    <property type="evidence" value="ECO:0007669"/>
    <property type="project" value="UniProtKB-SubCell"/>
</dbReference>
<keyword evidence="4 6" id="KW-0472">Membrane</keyword>
<keyword evidence="8" id="KW-1185">Reference proteome</keyword>
<feature type="transmembrane region" description="Helical" evidence="6">
    <location>
        <begin position="127"/>
        <end position="148"/>
    </location>
</feature>
<name>A0A0L6VCK8_9BASI</name>
<dbReference type="Proteomes" id="UP000037035">
    <property type="component" value="Unassembled WGS sequence"/>
</dbReference>
<feature type="region of interest" description="Disordered" evidence="5">
    <location>
        <begin position="241"/>
        <end position="294"/>
    </location>
</feature>
<dbReference type="GO" id="GO:0055085">
    <property type="term" value="P:transmembrane transport"/>
    <property type="evidence" value="ECO:0007669"/>
    <property type="project" value="InterPro"/>
</dbReference>